<dbReference type="Proteomes" id="UP000198727">
    <property type="component" value="Unassembled WGS sequence"/>
</dbReference>
<reference evidence="2" key="1">
    <citation type="submission" date="2016-10" db="EMBL/GenBank/DDBJ databases">
        <authorList>
            <person name="Varghese N."/>
            <person name="Submissions S."/>
        </authorList>
    </citation>
    <scope>NUCLEOTIDE SEQUENCE [LARGE SCALE GENOMIC DNA]</scope>
    <source>
        <strain evidence="2">CGMCC 4.5579</strain>
    </source>
</reference>
<organism evidence="1 2">
    <name type="scientific">Amycolatopsis arida</name>
    <dbReference type="NCBI Taxonomy" id="587909"/>
    <lineage>
        <taxon>Bacteria</taxon>
        <taxon>Bacillati</taxon>
        <taxon>Actinomycetota</taxon>
        <taxon>Actinomycetes</taxon>
        <taxon>Pseudonocardiales</taxon>
        <taxon>Pseudonocardiaceae</taxon>
        <taxon>Amycolatopsis</taxon>
    </lineage>
</organism>
<gene>
    <name evidence="1" type="ORF">SAMN05421810_102264</name>
</gene>
<sequence>MPDTVDDVVEHLVSLGLAAREDLVPCSATEIEEIRAVQRVPALPGQYVDFLRTMGRSAGRFLRGSDFFYPQLVELVEEARDLLAENDVAHLMLPGSVVVGLHQGYQVYWMEPGEPSGRVHWYDEGEESVTRSWPSLVDFLVAQADEQKRVIDTYRL</sequence>
<dbReference type="STRING" id="587909.SAMN05421810_102264"/>
<name>A0A1I5PGA3_9PSEU</name>
<evidence type="ECO:0000313" key="2">
    <source>
        <dbReference type="Proteomes" id="UP000198727"/>
    </source>
</evidence>
<proteinExistence type="predicted"/>
<dbReference type="EMBL" id="FOWW01000002">
    <property type="protein sequence ID" value="SFP32526.1"/>
    <property type="molecule type" value="Genomic_DNA"/>
</dbReference>
<protein>
    <recommendedName>
        <fullName evidence="3">SMI1-KNR4 cell-wall</fullName>
    </recommendedName>
</protein>
<dbReference type="SUPFAM" id="SSF160631">
    <property type="entry name" value="SMI1/KNR4-like"/>
    <property type="match status" value="1"/>
</dbReference>
<evidence type="ECO:0000313" key="1">
    <source>
        <dbReference type="EMBL" id="SFP32526.1"/>
    </source>
</evidence>
<dbReference type="InterPro" id="IPR037883">
    <property type="entry name" value="Knr4/Smi1-like_sf"/>
</dbReference>
<evidence type="ECO:0008006" key="3">
    <source>
        <dbReference type="Google" id="ProtNLM"/>
    </source>
</evidence>
<dbReference type="OrthoDB" id="3399677at2"/>
<accession>A0A1I5PGA3</accession>
<dbReference type="AlphaFoldDB" id="A0A1I5PGA3"/>
<dbReference type="RefSeq" id="WP_092529007.1">
    <property type="nucleotide sequence ID" value="NZ_FOWW01000002.1"/>
</dbReference>
<keyword evidence="2" id="KW-1185">Reference proteome</keyword>